<dbReference type="SUPFAM" id="SSF52317">
    <property type="entry name" value="Class I glutamine amidotransferase-like"/>
    <property type="match status" value="1"/>
</dbReference>
<keyword evidence="2" id="KW-0812">Transmembrane</keyword>
<organism evidence="3 4">
    <name type="scientific">Brevundimonas subvibrioides (strain ATCC 15264 / DSM 4735 / LMG 14903 / NBRC 16000 / CB 81)</name>
    <name type="common">Caulobacter subvibrioides</name>
    <dbReference type="NCBI Taxonomy" id="633149"/>
    <lineage>
        <taxon>Bacteria</taxon>
        <taxon>Pseudomonadati</taxon>
        <taxon>Pseudomonadota</taxon>
        <taxon>Alphaproteobacteria</taxon>
        <taxon>Caulobacterales</taxon>
        <taxon>Caulobacteraceae</taxon>
        <taxon>Brevundimonas</taxon>
    </lineage>
</organism>
<name>D9QKT1_BRESC</name>
<dbReference type="HOGENOM" id="CLU_032906_0_0_5"/>
<proteinExistence type="predicted"/>
<accession>D9QKT1</accession>
<protein>
    <recommendedName>
        <fullName evidence="5">Carboxypeptidase regulatory-like domain-containing protein</fullName>
    </recommendedName>
</protein>
<dbReference type="STRING" id="633149.Bresu_2436"/>
<evidence type="ECO:0000313" key="3">
    <source>
        <dbReference type="EMBL" id="ADL01745.1"/>
    </source>
</evidence>
<dbReference type="InParanoid" id="D9QKT1"/>
<feature type="region of interest" description="Disordered" evidence="1">
    <location>
        <begin position="364"/>
        <end position="386"/>
    </location>
</feature>
<evidence type="ECO:0000313" key="4">
    <source>
        <dbReference type="Proteomes" id="UP000002696"/>
    </source>
</evidence>
<dbReference type="AlphaFoldDB" id="D9QKT1"/>
<keyword evidence="4" id="KW-1185">Reference proteome</keyword>
<evidence type="ECO:0000256" key="1">
    <source>
        <dbReference type="SAM" id="MobiDB-lite"/>
    </source>
</evidence>
<dbReference type="KEGG" id="bsb:Bresu_2436"/>
<reference evidence="4" key="1">
    <citation type="journal article" date="2011" name="J. Bacteriol.">
        <title>Genome sequences of eight morphologically diverse alphaproteobacteria.</title>
        <authorList>
            <consortium name="US DOE Joint Genome Institute"/>
            <person name="Brown P.J."/>
            <person name="Kysela D.T."/>
            <person name="Buechlein A."/>
            <person name="Hemmerich C."/>
            <person name="Brun Y.V."/>
        </authorList>
    </citation>
    <scope>NUCLEOTIDE SEQUENCE [LARGE SCALE GENOMIC DNA]</scope>
    <source>
        <strain evidence="4">ATCC 15264 / DSM 4735 / LMG 14903 / NBRC 16000 / CB 81</strain>
    </source>
</reference>
<feature type="compositionally biased region" description="Low complexity" evidence="1">
    <location>
        <begin position="366"/>
        <end position="376"/>
    </location>
</feature>
<feature type="transmembrane region" description="Helical" evidence="2">
    <location>
        <begin position="42"/>
        <end position="63"/>
    </location>
</feature>
<dbReference type="InterPro" id="IPR029062">
    <property type="entry name" value="Class_I_gatase-like"/>
</dbReference>
<feature type="transmembrane region" description="Helical" evidence="2">
    <location>
        <begin position="12"/>
        <end position="30"/>
    </location>
</feature>
<evidence type="ECO:0000256" key="2">
    <source>
        <dbReference type="SAM" id="Phobius"/>
    </source>
</evidence>
<dbReference type="Gene3D" id="3.40.50.880">
    <property type="match status" value="1"/>
</dbReference>
<dbReference type="RefSeq" id="WP_013269846.1">
    <property type="nucleotide sequence ID" value="NC_014375.1"/>
</dbReference>
<dbReference type="Proteomes" id="UP000002696">
    <property type="component" value="Chromosome"/>
</dbReference>
<keyword evidence="2" id="KW-1133">Transmembrane helix</keyword>
<keyword evidence="2" id="KW-0472">Membrane</keyword>
<evidence type="ECO:0008006" key="5">
    <source>
        <dbReference type="Google" id="ProtNLM"/>
    </source>
</evidence>
<dbReference type="EMBL" id="CP002102">
    <property type="protein sequence ID" value="ADL01745.1"/>
    <property type="molecule type" value="Genomic_DNA"/>
</dbReference>
<gene>
    <name evidence="3" type="ordered locus">Bresu_2436</name>
</gene>
<dbReference type="eggNOG" id="ENOG502Z7W1">
    <property type="taxonomic scope" value="Bacteria"/>
</dbReference>
<sequence length="612" mass="63839">MMAGTFDARLWVALILLIAVATGLIRLWLWQRAAAVADRAPAWRLLLLAGLQVMAAALLWFTLFPPAAVLRSGTLIVATAGSPATIAQAPGDVLVALPEAGEIAGAGRMPDLATALRRHASASRIRIEGQGLVPRDQTPLPLPVDFDPPLLPGGLIDVTLPDPAAPGAIVQAGGQVGTLPAGTVELVDPADTVVDRVRVVANQRFVLSASTRAPGLALFDLRVRDAAGRLVERIAVPVETRPQTPPRIRVLAGAPGPETKYLQRWAQDAGIDLGIDIDLGAGIQLGDAPLALNATALGAIDLVVIDDRRWEALGAGGRAALAGAVDRGMGLLLRPTGALSPATRRDWANLGLTLTGSGEVLPLQLDPPTAGPATPETPEPEPDALPELGRLDTTATGTDAVSIIRDPEGTPLASWRARGRGRVGVWTVTDSYALVLTGRPDRYGELWSALFSDLARAGDASRATVPDIPRAGTRFAVCGLSGQASVIGPDGTGQPLRIDPATGDQACAGVWPERSGWHLVRDGRGRETNVFVQPADATPSLVAAAHRSATLALTHAAARTAASAASVQAEGSPWPWFIGLLATLTGLWGLERNRTTALPGWVRRLRPTGRQA</sequence>